<keyword evidence="4" id="KW-0560">Oxidoreductase</keyword>
<evidence type="ECO:0000256" key="1">
    <source>
        <dbReference type="ARBA" id="ARBA00004191"/>
    </source>
</evidence>
<protein>
    <recommendedName>
        <fullName evidence="6">3-oxoacyl-[acyl-carrier-protein] reductase MabA</fullName>
    </recommendedName>
</protein>
<name>A0ABN3HBQ9_9ACTN</name>
<dbReference type="PANTHER" id="PTHR42879:SF2">
    <property type="entry name" value="3-OXOACYL-[ACYL-CARRIER-PROTEIN] REDUCTASE FABG"/>
    <property type="match status" value="1"/>
</dbReference>
<proteinExistence type="inferred from homology"/>
<dbReference type="EMBL" id="BAAARB010000005">
    <property type="protein sequence ID" value="GAA2375198.1"/>
    <property type="molecule type" value="Genomic_DNA"/>
</dbReference>
<dbReference type="Pfam" id="PF00106">
    <property type="entry name" value="adh_short"/>
    <property type="match status" value="1"/>
</dbReference>
<comment type="similarity">
    <text evidence="2 8">Belongs to the short-chain dehydrogenases/reductases (SDR) family.</text>
</comment>
<dbReference type="PRINTS" id="PR00080">
    <property type="entry name" value="SDRFAMILY"/>
</dbReference>
<reference evidence="9 10" key="1">
    <citation type="journal article" date="2019" name="Int. J. Syst. Evol. Microbiol.">
        <title>The Global Catalogue of Microorganisms (GCM) 10K type strain sequencing project: providing services to taxonomists for standard genome sequencing and annotation.</title>
        <authorList>
            <consortium name="The Broad Institute Genomics Platform"/>
            <consortium name="The Broad Institute Genome Sequencing Center for Infectious Disease"/>
            <person name="Wu L."/>
            <person name="Ma J."/>
        </authorList>
    </citation>
    <scope>NUCLEOTIDE SEQUENCE [LARGE SCALE GENOMIC DNA]</scope>
    <source>
        <strain evidence="9 10">JCM 16227</strain>
    </source>
</reference>
<dbReference type="PANTHER" id="PTHR42879">
    <property type="entry name" value="3-OXOACYL-(ACYL-CARRIER-PROTEIN) REDUCTASE"/>
    <property type="match status" value="1"/>
</dbReference>
<dbReference type="InterPro" id="IPR036291">
    <property type="entry name" value="NAD(P)-bd_dom_sf"/>
</dbReference>
<comment type="subcellular location">
    <subcellularLocation>
        <location evidence="1">Secreted</location>
        <location evidence="1">Cell wall</location>
    </subcellularLocation>
</comment>
<dbReference type="PROSITE" id="PS00061">
    <property type="entry name" value="ADH_SHORT"/>
    <property type="match status" value="1"/>
</dbReference>
<evidence type="ECO:0000256" key="8">
    <source>
        <dbReference type="RuleBase" id="RU000363"/>
    </source>
</evidence>
<evidence type="ECO:0000256" key="2">
    <source>
        <dbReference type="ARBA" id="ARBA00006484"/>
    </source>
</evidence>
<comment type="caution">
    <text evidence="9">The sequence shown here is derived from an EMBL/GenBank/DDBJ whole genome shotgun (WGS) entry which is preliminary data.</text>
</comment>
<keyword evidence="5" id="KW-0520">NAD</keyword>
<comment type="catalytic activity">
    <reaction evidence="7">
        <text>a (3R)-hydroxyacyl-[ACP] + NADP(+) = a 3-oxoacyl-[ACP] + NADPH + H(+)</text>
        <dbReference type="Rhea" id="RHEA:17397"/>
        <dbReference type="Rhea" id="RHEA-COMP:9916"/>
        <dbReference type="Rhea" id="RHEA-COMP:9945"/>
        <dbReference type="ChEBI" id="CHEBI:15378"/>
        <dbReference type="ChEBI" id="CHEBI:57783"/>
        <dbReference type="ChEBI" id="CHEBI:58349"/>
        <dbReference type="ChEBI" id="CHEBI:78776"/>
        <dbReference type="ChEBI" id="CHEBI:78827"/>
        <dbReference type="EC" id="1.1.1.100"/>
    </reaction>
    <physiologicalReaction direction="right-to-left" evidence="7">
        <dbReference type="Rhea" id="RHEA:17399"/>
    </physiologicalReaction>
</comment>
<dbReference type="SUPFAM" id="SSF51735">
    <property type="entry name" value="NAD(P)-binding Rossmann-fold domains"/>
    <property type="match status" value="1"/>
</dbReference>
<keyword evidence="3" id="KW-0134">Cell wall</keyword>
<evidence type="ECO:0000313" key="10">
    <source>
        <dbReference type="Proteomes" id="UP001501170"/>
    </source>
</evidence>
<dbReference type="InterPro" id="IPR002347">
    <property type="entry name" value="SDR_fam"/>
</dbReference>
<sequence>MTDLTGKVAWVTGAARGQGRSHALALAAAGAHVVVTDIAAPVDTIAYPMSDPNDLAETAREIKSTGGSVTSAQVDVRDRAAVNGLVSRIRDERGRLDILVCNAGVCSFEPVESLTHQQWADVIDTNLTGTFNCAQAVLTLMKENRFGRIVGISSGAGRGGMLHLSHYAASKWGIIGFIKSLALEVGAYGITANVVCPASVATPMVLNTATMKRFCPTIEHPTQDDLAQVFAGWSPLGVPWLAPADVTRAVMYLVDDPGVITGTVVEVSLGTNATRQ</sequence>
<dbReference type="NCBIfam" id="TIGR03971">
    <property type="entry name" value="SDR_subfam_1"/>
    <property type="match status" value="1"/>
</dbReference>
<evidence type="ECO:0000256" key="6">
    <source>
        <dbReference type="ARBA" id="ARBA00040781"/>
    </source>
</evidence>
<dbReference type="InterPro" id="IPR050259">
    <property type="entry name" value="SDR"/>
</dbReference>
<organism evidence="9 10">
    <name type="scientific">Gordonia cholesterolivorans</name>
    <dbReference type="NCBI Taxonomy" id="559625"/>
    <lineage>
        <taxon>Bacteria</taxon>
        <taxon>Bacillati</taxon>
        <taxon>Actinomycetota</taxon>
        <taxon>Actinomycetes</taxon>
        <taxon>Mycobacteriales</taxon>
        <taxon>Gordoniaceae</taxon>
        <taxon>Gordonia</taxon>
    </lineage>
</organism>
<accession>A0ABN3HBQ9</accession>
<keyword evidence="10" id="KW-1185">Reference proteome</keyword>
<evidence type="ECO:0000256" key="5">
    <source>
        <dbReference type="ARBA" id="ARBA00023027"/>
    </source>
</evidence>
<evidence type="ECO:0000256" key="3">
    <source>
        <dbReference type="ARBA" id="ARBA00022512"/>
    </source>
</evidence>
<gene>
    <name evidence="9" type="ORF">GCM10009855_13010</name>
</gene>
<dbReference type="CDD" id="cd05233">
    <property type="entry name" value="SDR_c"/>
    <property type="match status" value="1"/>
</dbReference>
<dbReference type="Proteomes" id="UP001501170">
    <property type="component" value="Unassembled WGS sequence"/>
</dbReference>
<dbReference type="PRINTS" id="PR00081">
    <property type="entry name" value="GDHRDH"/>
</dbReference>
<dbReference type="RefSeq" id="WP_062367870.1">
    <property type="nucleotide sequence ID" value="NZ_BAAARB010000005.1"/>
</dbReference>
<dbReference type="Gene3D" id="3.40.50.720">
    <property type="entry name" value="NAD(P)-binding Rossmann-like Domain"/>
    <property type="match status" value="1"/>
</dbReference>
<keyword evidence="3" id="KW-0964">Secreted</keyword>
<evidence type="ECO:0000256" key="4">
    <source>
        <dbReference type="ARBA" id="ARBA00023002"/>
    </source>
</evidence>
<dbReference type="InterPro" id="IPR023985">
    <property type="entry name" value="SDR_subfam_1"/>
</dbReference>
<evidence type="ECO:0000313" key="9">
    <source>
        <dbReference type="EMBL" id="GAA2375198.1"/>
    </source>
</evidence>
<dbReference type="InterPro" id="IPR020904">
    <property type="entry name" value="Sc_DH/Rdtase_CS"/>
</dbReference>
<evidence type="ECO:0000256" key="7">
    <source>
        <dbReference type="ARBA" id="ARBA00047400"/>
    </source>
</evidence>